<accession>A0A8S5MD18</accession>
<keyword evidence="2" id="KW-0378">Hydrolase</keyword>
<proteinExistence type="predicted"/>
<reference evidence="2" key="1">
    <citation type="journal article" date="2021" name="Proc. Natl. Acad. Sci. U.S.A.">
        <title>A Catalog of Tens of Thousands of Viruses from Human Metagenomes Reveals Hidden Associations with Chronic Diseases.</title>
        <authorList>
            <person name="Tisza M.J."/>
            <person name="Buck C.B."/>
        </authorList>
    </citation>
    <scope>NUCLEOTIDE SEQUENCE</scope>
    <source>
        <strain evidence="2">Ct7Kl21</strain>
    </source>
</reference>
<sequence length="202" mass="22609">MERLRMRRRRKWKIIRTALWCLSAVAMIAAALTFAWKTPDAEAGETEIAGQQEVRVIFLPAEEFLQIEEPEVMKAEQPAGRYAPITEEERELIARIVYLEARGEPAEGQQAVAEVILNRVAAENFPDTVADVVYQENPQQFTTAPLIDEAAPGEAQYAAVDAATSGEAVLPMDVVYFSREPENGNVWGTIGGHVFCYQHTWE</sequence>
<dbReference type="Pfam" id="PF07486">
    <property type="entry name" value="Hydrolase_2"/>
    <property type="match status" value="1"/>
</dbReference>
<evidence type="ECO:0000313" key="2">
    <source>
        <dbReference type="EMBL" id="DAD80124.1"/>
    </source>
</evidence>
<feature type="domain" description="Cell wall hydrolase SleB" evidence="1">
    <location>
        <begin position="103"/>
        <end position="195"/>
    </location>
</feature>
<name>A0A8S5MD18_9CAUD</name>
<dbReference type="GO" id="GO:0016787">
    <property type="term" value="F:hydrolase activity"/>
    <property type="evidence" value="ECO:0007669"/>
    <property type="project" value="UniProtKB-KW"/>
</dbReference>
<dbReference type="InterPro" id="IPR011105">
    <property type="entry name" value="Cell_wall_hydrolase_SleB"/>
</dbReference>
<dbReference type="Gene3D" id="1.10.10.2520">
    <property type="entry name" value="Cell wall hydrolase SleB, domain 1"/>
    <property type="match status" value="1"/>
</dbReference>
<organism evidence="2">
    <name type="scientific">Podoviridae sp. ct7Kl21</name>
    <dbReference type="NCBI Taxonomy" id="2826541"/>
    <lineage>
        <taxon>Viruses</taxon>
        <taxon>Duplodnaviria</taxon>
        <taxon>Heunggongvirae</taxon>
        <taxon>Uroviricota</taxon>
        <taxon>Caudoviricetes</taxon>
    </lineage>
</organism>
<protein>
    <submittedName>
        <fullName evidence="2">Cell Wall Hydrolase</fullName>
    </submittedName>
</protein>
<dbReference type="InterPro" id="IPR042047">
    <property type="entry name" value="SleB_dom1"/>
</dbReference>
<evidence type="ECO:0000259" key="1">
    <source>
        <dbReference type="Pfam" id="PF07486"/>
    </source>
</evidence>
<dbReference type="EMBL" id="BK014880">
    <property type="protein sequence ID" value="DAD80124.1"/>
    <property type="molecule type" value="Genomic_DNA"/>
</dbReference>